<organism evidence="1 2">
    <name type="scientific">Candidatus Veblenbacteria bacterium RIFOXYD1_FULL_43_11</name>
    <dbReference type="NCBI Taxonomy" id="1802429"/>
    <lineage>
        <taxon>Bacteria</taxon>
        <taxon>Candidatus Vebleniibacteriota</taxon>
    </lineage>
</organism>
<evidence type="ECO:0008006" key="3">
    <source>
        <dbReference type="Google" id="ProtNLM"/>
    </source>
</evidence>
<proteinExistence type="predicted"/>
<name>A0A1G2Q995_9BACT</name>
<dbReference type="Gene3D" id="3.40.50.2020">
    <property type="match status" value="1"/>
</dbReference>
<evidence type="ECO:0000313" key="1">
    <source>
        <dbReference type="EMBL" id="OHA57088.1"/>
    </source>
</evidence>
<dbReference type="InterPro" id="IPR000836">
    <property type="entry name" value="PRTase_dom"/>
</dbReference>
<evidence type="ECO:0000313" key="2">
    <source>
        <dbReference type="Proteomes" id="UP000176772"/>
    </source>
</evidence>
<dbReference type="Proteomes" id="UP000176772">
    <property type="component" value="Unassembled WGS sequence"/>
</dbReference>
<dbReference type="SUPFAM" id="SSF53271">
    <property type="entry name" value="PRTase-like"/>
    <property type="match status" value="1"/>
</dbReference>
<sequence>MSNMIVDLKFQEVRELQPNSYHFEHPSLVSEDDVHHLIASYGGYWKHSGPADEPHPILNSGMHGGEYFDLSFVTQFSVPTEILCRLMADKLNHVRRRDWVIGPSYGASPLIYHLGNILKCKHAITEKEADDSQSWKRYLISDHEWVQLVEDVTTTGGSILRSKAGIIAGNRGKVKFFSSIAAFVNRSGKIEIEGFSIISLVKVGSPKQWKPGECELCKLGSEAISKFKYYLASQLLPNN</sequence>
<gene>
    <name evidence="1" type="ORF">A2588_00990</name>
</gene>
<reference evidence="1 2" key="1">
    <citation type="journal article" date="2016" name="Nat. Commun.">
        <title>Thousands of microbial genomes shed light on interconnected biogeochemical processes in an aquifer system.</title>
        <authorList>
            <person name="Anantharaman K."/>
            <person name="Brown C.T."/>
            <person name="Hug L.A."/>
            <person name="Sharon I."/>
            <person name="Castelle C.J."/>
            <person name="Probst A.J."/>
            <person name="Thomas B.C."/>
            <person name="Singh A."/>
            <person name="Wilkins M.J."/>
            <person name="Karaoz U."/>
            <person name="Brodie E.L."/>
            <person name="Williams K.H."/>
            <person name="Hubbard S.S."/>
            <person name="Banfield J.F."/>
        </authorList>
    </citation>
    <scope>NUCLEOTIDE SEQUENCE [LARGE SCALE GENOMIC DNA]</scope>
</reference>
<dbReference type="CDD" id="cd06223">
    <property type="entry name" value="PRTases_typeI"/>
    <property type="match status" value="1"/>
</dbReference>
<comment type="caution">
    <text evidence="1">The sequence shown here is derived from an EMBL/GenBank/DDBJ whole genome shotgun (WGS) entry which is preliminary data.</text>
</comment>
<dbReference type="InterPro" id="IPR029057">
    <property type="entry name" value="PRTase-like"/>
</dbReference>
<accession>A0A1G2Q995</accession>
<protein>
    <recommendedName>
        <fullName evidence="3">Phosphoribosyltransferase domain-containing protein</fullName>
    </recommendedName>
</protein>
<dbReference type="EMBL" id="MHTF01000019">
    <property type="protein sequence ID" value="OHA57088.1"/>
    <property type="molecule type" value="Genomic_DNA"/>
</dbReference>
<dbReference type="AlphaFoldDB" id="A0A1G2Q995"/>